<dbReference type="Pfam" id="PF01261">
    <property type="entry name" value="AP_endonuc_2"/>
    <property type="match status" value="1"/>
</dbReference>
<evidence type="ECO:0000259" key="1">
    <source>
        <dbReference type="Pfam" id="PF01261"/>
    </source>
</evidence>
<gene>
    <name evidence="2" type="primary">dpe</name>
    <name evidence="2" type="ORF">SSA02_07130</name>
</gene>
<dbReference type="InterPro" id="IPR013022">
    <property type="entry name" value="Xyl_isomerase-like_TIM-brl"/>
</dbReference>
<comment type="caution">
    <text evidence="2">The sequence shown here is derived from an EMBL/GenBank/DDBJ whole genome shotgun (WGS) entry which is preliminary data.</text>
</comment>
<dbReference type="SUPFAM" id="SSF51658">
    <property type="entry name" value="Xylose isomerase-like"/>
    <property type="match status" value="1"/>
</dbReference>
<feature type="domain" description="Xylose isomerase-like TIM barrel" evidence="1">
    <location>
        <begin position="26"/>
        <end position="250"/>
    </location>
</feature>
<dbReference type="RefSeq" id="WP_147092484.1">
    <property type="nucleotide sequence ID" value="NZ_BJVC01000001.1"/>
</dbReference>
<name>A0A511BMJ1_9PROT</name>
<protein>
    <submittedName>
        <fullName evidence="2">D-psicose 3-epimerase</fullName>
    </submittedName>
</protein>
<keyword evidence="3" id="KW-1185">Reference proteome</keyword>
<sequence>MKFGTLYSYWSTSWACSPDHYLALAEKVASIGFDVLEISADHLYRMSQADIVRLRRAGESLGIGFSVNSGPSREHDLASPDPAVRESGIRYFGTIFEKMVSLGTDTIAGAIYSFWPDDFVRTDREESWALSIDSLKSVAGRAEYHGIRVALEVLNRFESHILNTSDEAVRYCERIGSPNMGILLDTFHMNIEEDDMSAAIRHANARLFHFHVGENNRKLPGMNGTIAWEQVGKALNAIGYDRAVVMEPFMICGGEIGQSIRVWRDLTSGADQVGMDDHIRRSLSFLREVFSA</sequence>
<dbReference type="Gene3D" id="3.20.20.150">
    <property type="entry name" value="Divalent-metal-dependent TIM barrel enzymes"/>
    <property type="match status" value="1"/>
</dbReference>
<dbReference type="Proteomes" id="UP000321405">
    <property type="component" value="Unassembled WGS sequence"/>
</dbReference>
<accession>A0A511BMJ1</accession>
<dbReference type="PANTHER" id="PTHR12110">
    <property type="entry name" value="HYDROXYPYRUVATE ISOMERASE"/>
    <property type="match status" value="1"/>
</dbReference>
<proteinExistence type="predicted"/>
<dbReference type="InterPro" id="IPR036237">
    <property type="entry name" value="Xyl_isomerase-like_sf"/>
</dbReference>
<evidence type="ECO:0000313" key="3">
    <source>
        <dbReference type="Proteomes" id="UP000321405"/>
    </source>
</evidence>
<dbReference type="OrthoDB" id="9801426at2"/>
<organism evidence="2 3">
    <name type="scientific">Swaminathania salitolerans</name>
    <dbReference type="NCBI Taxonomy" id="182838"/>
    <lineage>
        <taxon>Bacteria</taxon>
        <taxon>Pseudomonadati</taxon>
        <taxon>Pseudomonadota</taxon>
        <taxon>Alphaproteobacteria</taxon>
        <taxon>Acetobacterales</taxon>
        <taxon>Acetobacteraceae</taxon>
        <taxon>Swaminathania</taxon>
    </lineage>
</organism>
<reference evidence="2 3" key="1">
    <citation type="submission" date="2019-07" db="EMBL/GenBank/DDBJ databases">
        <title>Whole genome shotgun sequence of Swaminathania salitolerans NBRC 104436.</title>
        <authorList>
            <person name="Hosoyama A."/>
            <person name="Uohara A."/>
            <person name="Ohji S."/>
            <person name="Ichikawa N."/>
        </authorList>
    </citation>
    <scope>NUCLEOTIDE SEQUENCE [LARGE SCALE GENOMIC DNA]</scope>
    <source>
        <strain evidence="2 3">NBRC 104436</strain>
    </source>
</reference>
<dbReference type="EMBL" id="BJVC01000001">
    <property type="protein sequence ID" value="GEL01550.1"/>
    <property type="molecule type" value="Genomic_DNA"/>
</dbReference>
<dbReference type="AlphaFoldDB" id="A0A511BMJ1"/>
<dbReference type="InterPro" id="IPR050312">
    <property type="entry name" value="IolE/XylAMocC-like"/>
</dbReference>
<evidence type="ECO:0000313" key="2">
    <source>
        <dbReference type="EMBL" id="GEL01550.1"/>
    </source>
</evidence>